<keyword evidence="1" id="KW-0732">Signal</keyword>
<name>A0A2V4MUK9_9ACTN</name>
<dbReference type="InterPro" id="IPR012334">
    <property type="entry name" value="Pectin_lyas_fold"/>
</dbReference>
<dbReference type="PROSITE" id="PS50231">
    <property type="entry name" value="RICIN_B_LECTIN"/>
    <property type="match status" value="1"/>
</dbReference>
<dbReference type="InterPro" id="IPR059186">
    <property type="entry name" value="SACTE_4363"/>
</dbReference>
<dbReference type="CDD" id="cd23669">
    <property type="entry name" value="GH55_SacteLam55A-like"/>
    <property type="match status" value="1"/>
</dbReference>
<dbReference type="InterPro" id="IPR011050">
    <property type="entry name" value="Pectin_lyase_fold/virulence"/>
</dbReference>
<dbReference type="EMBL" id="PYBW01000132">
    <property type="protein sequence ID" value="PYC69065.1"/>
    <property type="molecule type" value="Genomic_DNA"/>
</dbReference>
<dbReference type="Gene3D" id="2.80.10.50">
    <property type="match status" value="2"/>
</dbReference>
<dbReference type="SUPFAM" id="SSF51126">
    <property type="entry name" value="Pectin lyase-like"/>
    <property type="match status" value="1"/>
</dbReference>
<evidence type="ECO:0000313" key="3">
    <source>
        <dbReference type="EMBL" id="PYC69065.1"/>
    </source>
</evidence>
<dbReference type="Proteomes" id="UP000248039">
    <property type="component" value="Unassembled WGS sequence"/>
</dbReference>
<dbReference type="AlphaFoldDB" id="A0A2V4MUK9"/>
<dbReference type="SMART" id="SM00458">
    <property type="entry name" value="RICIN"/>
    <property type="match status" value="1"/>
</dbReference>
<protein>
    <submittedName>
        <fullName evidence="3">Coagulation factor 5/8 type domain-containing protein</fullName>
    </submittedName>
</protein>
<reference evidence="3 4" key="1">
    <citation type="submission" date="2018-03" db="EMBL/GenBank/DDBJ databases">
        <title>Bioinformatic expansion and discovery of thiopeptide antibiotics.</title>
        <authorList>
            <person name="Schwalen C.J."/>
            <person name="Hudson G.A."/>
            <person name="Mitchell D.A."/>
        </authorList>
    </citation>
    <scope>NUCLEOTIDE SEQUENCE [LARGE SCALE GENOMIC DNA]</scope>
    <source>
        <strain evidence="3 4">ATCC 21389</strain>
    </source>
</reference>
<feature type="chain" id="PRO_5038378116" evidence="1">
    <location>
        <begin position="35"/>
        <end position="724"/>
    </location>
</feature>
<gene>
    <name evidence="3" type="ORF">C7C46_28565</name>
</gene>
<dbReference type="InterPro" id="IPR000772">
    <property type="entry name" value="Ricin_B_lectin"/>
</dbReference>
<dbReference type="InterPro" id="IPR035992">
    <property type="entry name" value="Ricin_B-like_lectins"/>
</dbReference>
<dbReference type="Gene3D" id="2.160.20.10">
    <property type="entry name" value="Single-stranded right-handed beta-helix, Pectin lyase-like"/>
    <property type="match status" value="1"/>
</dbReference>
<evidence type="ECO:0000259" key="2">
    <source>
        <dbReference type="SMART" id="SM00458"/>
    </source>
</evidence>
<evidence type="ECO:0000313" key="4">
    <source>
        <dbReference type="Proteomes" id="UP000248039"/>
    </source>
</evidence>
<proteinExistence type="predicted"/>
<dbReference type="OrthoDB" id="2479530at2"/>
<accession>A0A2V4MUK9</accession>
<dbReference type="SUPFAM" id="SSF50370">
    <property type="entry name" value="Ricin B-like lectins"/>
    <property type="match status" value="1"/>
</dbReference>
<comment type="caution">
    <text evidence="3">The sequence shown here is derived from an EMBL/GenBank/DDBJ whole genome shotgun (WGS) entry which is preliminary data.</text>
</comment>
<feature type="domain" description="Ricin B lectin" evidence="2">
    <location>
        <begin position="47"/>
        <end position="174"/>
    </location>
</feature>
<dbReference type="Pfam" id="PF00652">
    <property type="entry name" value="Ricin_B_lectin"/>
    <property type="match status" value="1"/>
</dbReference>
<sequence length="724" mass="74911">MPQPQRGRPWRLATTVALLQLAAGLAALAPAANAAAAPAGSTEVAAAGATGQVVGYGGLCLDDRSASSANFNPVQVYTCNGTNAQQWTVGSDSTLRVLGKCLDVNGGGTADGTAVDLYDCNGTGAQVWQPQANGTLLNPQSGKCLDDTGWSTTPGTQSQIWTCSTNANQQWTLPSAPAASPFGPNVLVFDPSQSSAAIQSRLDQVYSQQQSNQFGASRYAVLFKPGSYNVNVNVGFYTQVLGLGQSPDDTTITGGLNADAQWNGGNATENFWRGAENLSVAPTSGTTKWAVSQAAPLRRVHLRGNLVLDDNGGWSSGGFLGNAKVDGQTNSGSQQQWLSRNDEFGSWTGANWNMVFVGDSGAPGQSFPNPPYTTLGQTPTSVEKPYLTVDAAGGYSVFVPSSRTNSQGTDWSSGRTSAGSSLPLSSFYVATPSDSAAGLNAALAAGKNLLFTPGVYQLSDTLRITRPDTVVLGLGLATLVANNGVTAISTADVDGVRIAGLIVDAGTTNSPTLVQIGPAGASAGHAADPTVLSDVFFRVGGAAVGKASQTLQVNANNTIGDDLWLWRADHGSGVGWTSNTAATGLVVNGANVTMYGLAVEHYQQYQVRWNGNGGRTYFYQSELPYDPPSQASWMNGSSNGWASYQVAPGVTDHQAWGLGVYCYFSANPSTVADRAIEVPNTPGVSLHDSMDVSLGGTGTITHIVNSTGAAVRRGSTVADLTSYP</sequence>
<feature type="signal peptide" evidence="1">
    <location>
        <begin position="1"/>
        <end position="34"/>
    </location>
</feature>
<evidence type="ECO:0000256" key="1">
    <source>
        <dbReference type="SAM" id="SignalP"/>
    </source>
</evidence>
<organism evidence="3 4">
    <name type="scientific">Streptomyces tateyamensis</name>
    <dbReference type="NCBI Taxonomy" id="565073"/>
    <lineage>
        <taxon>Bacteria</taxon>
        <taxon>Bacillati</taxon>
        <taxon>Actinomycetota</taxon>
        <taxon>Actinomycetes</taxon>
        <taxon>Kitasatosporales</taxon>
        <taxon>Streptomycetaceae</taxon>
        <taxon>Streptomyces</taxon>
    </lineage>
</organism>
<dbReference type="RefSeq" id="WP_110672825.1">
    <property type="nucleotide sequence ID" value="NZ_PYBW01000132.1"/>
</dbReference>
<dbReference type="CDD" id="cd23451">
    <property type="entry name" value="beta-trefoil_Ricin_laminarinase"/>
    <property type="match status" value="1"/>
</dbReference>
<keyword evidence="4" id="KW-1185">Reference proteome</keyword>